<keyword evidence="2" id="KW-1185">Reference proteome</keyword>
<evidence type="ECO:0000313" key="2">
    <source>
        <dbReference type="Proteomes" id="UP000789920"/>
    </source>
</evidence>
<reference evidence="1" key="1">
    <citation type="submission" date="2021-06" db="EMBL/GenBank/DDBJ databases">
        <authorList>
            <person name="Kallberg Y."/>
            <person name="Tangrot J."/>
            <person name="Rosling A."/>
        </authorList>
    </citation>
    <scope>NUCLEOTIDE SEQUENCE</scope>
    <source>
        <strain evidence="1">MA461A</strain>
    </source>
</reference>
<comment type="caution">
    <text evidence="1">The sequence shown here is derived from an EMBL/GenBank/DDBJ whole genome shotgun (WGS) entry which is preliminary data.</text>
</comment>
<name>A0ACA9LEV8_9GLOM</name>
<dbReference type="Proteomes" id="UP000789920">
    <property type="component" value="Unassembled WGS sequence"/>
</dbReference>
<gene>
    <name evidence="1" type="ORF">RPERSI_LOCUS2893</name>
</gene>
<organism evidence="1 2">
    <name type="scientific">Racocetra persica</name>
    <dbReference type="NCBI Taxonomy" id="160502"/>
    <lineage>
        <taxon>Eukaryota</taxon>
        <taxon>Fungi</taxon>
        <taxon>Fungi incertae sedis</taxon>
        <taxon>Mucoromycota</taxon>
        <taxon>Glomeromycotina</taxon>
        <taxon>Glomeromycetes</taxon>
        <taxon>Diversisporales</taxon>
        <taxon>Gigasporaceae</taxon>
        <taxon>Racocetra</taxon>
    </lineage>
</organism>
<protein>
    <submittedName>
        <fullName evidence="1">16928_t:CDS:1</fullName>
    </submittedName>
</protein>
<sequence length="177" mass="20513">MFKRQKNQHLEEPITKKPPSFHRRPQPFHLHQMLTLMKSFKHQGQFTKKITKTSLSTAISPVSDTYPDKPVQTLRQQTAYKPPRFQSSSMAVSPTLTYTDDACHNKTDSISMKPISTFLARDTAKKYNPDQFNIKPSHARFFVMKSYNEDDIHTSIKAFRDNSDKGPIYLFFSVVAR</sequence>
<evidence type="ECO:0000313" key="1">
    <source>
        <dbReference type="EMBL" id="CAG8525351.1"/>
    </source>
</evidence>
<proteinExistence type="predicted"/>
<dbReference type="EMBL" id="CAJVQC010003344">
    <property type="protein sequence ID" value="CAG8525351.1"/>
    <property type="molecule type" value="Genomic_DNA"/>
</dbReference>
<accession>A0ACA9LEV8</accession>